<proteinExistence type="predicted"/>
<protein>
    <recommendedName>
        <fullName evidence="3">Sulfotransferase family protein</fullName>
    </recommendedName>
</protein>
<dbReference type="InterPro" id="IPR027417">
    <property type="entry name" value="P-loop_NTPase"/>
</dbReference>
<sequence>MIVVTGTKRSGTSMWMHVLVAAGLPYIGERFPGGWGELLGDANPDGFFESELMGGINYRTNPHPLTGAYLAPAATRDHAVKVFIPGLVRSDVAFLDRCIATVRDWREYVASVRRIGIDDTALPPALDWWCSNFALIRDLAIRGYPAHVLSYDSFLRDPEKVAAEVVAWIGRGDPAAAARVVRPERKREPVGAADSALAEGVDAAHLEVFDELYATIDAGRPLSAGFIDRLNAVDRALRPMVLERQAGVEAKVMADIFGRR</sequence>
<comment type="caution">
    <text evidence="1">The sequence shown here is derived from an EMBL/GenBank/DDBJ whole genome shotgun (WGS) entry which is preliminary data.</text>
</comment>
<organism evidence="1 2">
    <name type="scientific">Nannocystis pusilla</name>
    <dbReference type="NCBI Taxonomy" id="889268"/>
    <lineage>
        <taxon>Bacteria</taxon>
        <taxon>Pseudomonadati</taxon>
        <taxon>Myxococcota</taxon>
        <taxon>Polyangia</taxon>
        <taxon>Nannocystales</taxon>
        <taxon>Nannocystaceae</taxon>
        <taxon>Nannocystis</taxon>
    </lineage>
</organism>
<dbReference type="SUPFAM" id="SSF52540">
    <property type="entry name" value="P-loop containing nucleoside triphosphate hydrolases"/>
    <property type="match status" value="1"/>
</dbReference>
<keyword evidence="2" id="KW-1185">Reference proteome</keyword>
<dbReference type="RefSeq" id="WP_224193536.1">
    <property type="nucleotide sequence ID" value="NZ_JAIRAU010000027.1"/>
</dbReference>
<gene>
    <name evidence="1" type="ORF">K7C98_21240</name>
</gene>
<evidence type="ECO:0000313" key="1">
    <source>
        <dbReference type="EMBL" id="MBZ5711775.1"/>
    </source>
</evidence>
<name>A0ABS7TUD7_9BACT</name>
<dbReference type="Gene3D" id="3.40.50.300">
    <property type="entry name" value="P-loop containing nucleotide triphosphate hydrolases"/>
    <property type="match status" value="1"/>
</dbReference>
<evidence type="ECO:0000313" key="2">
    <source>
        <dbReference type="Proteomes" id="UP001139031"/>
    </source>
</evidence>
<dbReference type="EMBL" id="JAIRAU010000027">
    <property type="protein sequence ID" value="MBZ5711775.1"/>
    <property type="molecule type" value="Genomic_DNA"/>
</dbReference>
<evidence type="ECO:0008006" key="3">
    <source>
        <dbReference type="Google" id="ProtNLM"/>
    </source>
</evidence>
<reference evidence="1" key="1">
    <citation type="submission" date="2021-08" db="EMBL/GenBank/DDBJ databases">
        <authorList>
            <person name="Stevens D.C."/>
        </authorList>
    </citation>
    <scope>NUCLEOTIDE SEQUENCE</scope>
    <source>
        <strain evidence="1">DSM 53165</strain>
    </source>
</reference>
<accession>A0ABS7TUD7</accession>
<dbReference type="Proteomes" id="UP001139031">
    <property type="component" value="Unassembled WGS sequence"/>
</dbReference>